<dbReference type="EMBL" id="MH791398">
    <property type="protein sequence ID" value="QAX97823.1"/>
    <property type="molecule type" value="Genomic_DNA"/>
</dbReference>
<protein>
    <submittedName>
        <fullName evidence="1">Uncharacterized protein</fullName>
    </submittedName>
</protein>
<evidence type="ECO:0000313" key="2">
    <source>
        <dbReference type="Proteomes" id="UP000289219"/>
    </source>
</evidence>
<proteinExistence type="predicted"/>
<gene>
    <name evidence="1" type="ORF">ASswx1_179</name>
</gene>
<organism evidence="1 2">
    <name type="scientific">Aeromonas phage Asswx_1</name>
    <dbReference type="NCBI Taxonomy" id="2419739"/>
    <lineage>
        <taxon>Viruses</taxon>
        <taxon>Duplodnaviria</taxon>
        <taxon>Heunggongvirae</taxon>
        <taxon>Uroviricota</taxon>
        <taxon>Caudoviricetes</taxon>
        <taxon>Pantevenvirales</taxon>
        <taxon>Straboviridae</taxon>
        <taxon>Emmerichvirinae</taxon>
        <taxon>Ceceduovirus</taxon>
        <taxon>Ceceduovirus aszj</taxon>
    </lineage>
</organism>
<accession>A0A411B897</accession>
<dbReference type="Proteomes" id="UP000289219">
    <property type="component" value="Segment"/>
</dbReference>
<name>A0A411B897_9CAUD</name>
<evidence type="ECO:0000313" key="1">
    <source>
        <dbReference type="EMBL" id="QAX97823.1"/>
    </source>
</evidence>
<reference evidence="1 2" key="1">
    <citation type="submission" date="2018-08" db="EMBL/GenBank/DDBJ databases">
        <title>Asswx_1, Complete genome sequences of 3 novel enterobacteria, Pakpunavirus like phages.</title>
        <authorList>
            <person name="Yuan S."/>
            <person name="Ma Y."/>
            <person name="Liu Q."/>
        </authorList>
    </citation>
    <scope>NUCLEOTIDE SEQUENCE [LARGE SCALE GENOMIC DNA]</scope>
</reference>
<sequence>MFTTHNLYTFTFTVIFVEDTTPKDPTHVISDVYVHIKHLILNLRDDKLV</sequence>